<accession>A0A0C2WZ31</accession>
<dbReference type="OrthoDB" id="10248838at2759"/>
<evidence type="ECO:0000256" key="3">
    <source>
        <dbReference type="ARBA" id="ARBA00010780"/>
    </source>
</evidence>
<feature type="transmembrane region" description="Helical" evidence="10">
    <location>
        <begin position="25"/>
        <end position="45"/>
    </location>
</feature>
<keyword evidence="5 10" id="KW-0812">Transmembrane</keyword>
<dbReference type="PANTHER" id="PTHR31030">
    <property type="entry name" value="PLASMA MEMBRANE FUSION PROTEIN PRM1"/>
    <property type="match status" value="1"/>
</dbReference>
<evidence type="ECO:0000256" key="4">
    <source>
        <dbReference type="ARBA" id="ARBA00022475"/>
    </source>
</evidence>
<feature type="transmembrane region" description="Helical" evidence="10">
    <location>
        <begin position="383"/>
        <end position="408"/>
    </location>
</feature>
<evidence type="ECO:0000256" key="11">
    <source>
        <dbReference type="SAM" id="MobiDB-lite"/>
    </source>
</evidence>
<keyword evidence="7 10" id="KW-1133">Transmembrane helix</keyword>
<dbReference type="InterPro" id="IPR026777">
    <property type="entry name" value="PRM1"/>
</dbReference>
<dbReference type="STRING" id="933852.A0A0C2WZ31"/>
<comment type="similarity">
    <text evidence="3 10">Belongs to the PRM1 family.</text>
</comment>
<sequence>MNPQIAAAGHGSFSGSRLRPYLTTAQLISLAAFASPIISLLFVLFRLQASGDVAKDSVNSAKDSLQASCLAAERAASVGASLPRYLAQGVNHQITEASVATMEGVRIALTLSLTGTEALIEFVIDMYRSTFLCLLELVVRGGLSVLIAAVSEITSFINNTLTSITSGIANDISAANNIIQSAVNVVKAIPFVGDNINIPQFSIPSAAQLSGIQIPTTFEDQLRSLNSTIPTLQDLREKLDSLIAVPFQLVKKEINDTFLASQASFIATPLPVPQEKTVSFCGDTISSSFDSLGDELAGIAKTGIFIVIGSMVLFFLGYAFLTWYSQRSLRNNIERIRLLWFGNGTATTDRLLAFDALIAHPIWTQVVQFLREKFRLSQEGYDALTWFGLYIFHPAPMACLLIGIFGLLSVQVQLAIVRPLQGNYSNQISNDINGLTTTIASKLNDTMFQDSAAYAQSMNAKINGVETAINDDLFGWVNATIVPLNSTLASFYTEVQDIVREVFGNTPLDAPSQEFIRCILGSKIVGIEKALTFLHDNLHVSLPRVNETALMLSESNVNEVATPISAAAVGSGDNGEDGGLVGKIITRYIQTLEKERITFFIFMLLWAIVVVVALLIIAWHFWIVPTLRRRGMKPPRWLSGPAWEEIENADATEKPQYRDHGRIVAPVFVPMPSPLHKYPDAAAKSTSAAIIGGDNDQLRQRRAGDVRMASDLESFLDTHPQEERPSFFQKLKGLTFGRGHVAKKNSDAAILPVATGAPFGPSGERNPDSGFDWFDRVNFWKRGPSNGDAMDGSTIAPRGLDYDTPPPRPSGGKRSPNEPRGNPGLTVDVAKASANYIQPTIVLEHPDRRLEPLGDATPPNASRPSRRAGEGAANRGGDYLTVPSANKPRGPPKPTPPAWVAAMKEKELPPTRKTPQRQDSSESERRRRGEGPSSSRSAGPRRPPGLESDRYPTYPKPAATTSPRDRRNRDERGDGSLGRNASVPPRSKRAPTDSRPQQGRDRLPTKSSSLDAVDPFATPLQLSKPLPAPLEPVKLQGPATKSNNPFATPFDDSNRV</sequence>
<organism evidence="12 13">
    <name type="scientific">Serendipita vermifera MAFF 305830</name>
    <dbReference type="NCBI Taxonomy" id="933852"/>
    <lineage>
        <taxon>Eukaryota</taxon>
        <taxon>Fungi</taxon>
        <taxon>Dikarya</taxon>
        <taxon>Basidiomycota</taxon>
        <taxon>Agaricomycotina</taxon>
        <taxon>Agaricomycetes</taxon>
        <taxon>Sebacinales</taxon>
        <taxon>Serendipitaceae</taxon>
        <taxon>Serendipita</taxon>
    </lineage>
</organism>
<dbReference type="GO" id="GO:0005886">
    <property type="term" value="C:plasma membrane"/>
    <property type="evidence" value="ECO:0007669"/>
    <property type="project" value="UniProtKB-SubCell"/>
</dbReference>
<keyword evidence="4 10" id="KW-1003">Cell membrane</keyword>
<keyword evidence="8 10" id="KW-0472">Membrane</keyword>
<feature type="region of interest" description="Disordered" evidence="11">
    <location>
        <begin position="841"/>
        <end position="1056"/>
    </location>
</feature>
<dbReference type="EMBL" id="KN824282">
    <property type="protein sequence ID" value="KIM31343.1"/>
    <property type="molecule type" value="Genomic_DNA"/>
</dbReference>
<name>A0A0C2WZ31_SERVB</name>
<proteinExistence type="inferred from homology"/>
<keyword evidence="13" id="KW-1185">Reference proteome</keyword>
<evidence type="ECO:0000256" key="8">
    <source>
        <dbReference type="ARBA" id="ARBA00023136"/>
    </source>
</evidence>
<reference evidence="12 13" key="1">
    <citation type="submission" date="2014-04" db="EMBL/GenBank/DDBJ databases">
        <authorList>
            <consortium name="DOE Joint Genome Institute"/>
            <person name="Kuo A."/>
            <person name="Zuccaro A."/>
            <person name="Kohler A."/>
            <person name="Nagy L.G."/>
            <person name="Floudas D."/>
            <person name="Copeland A."/>
            <person name="Barry K.W."/>
            <person name="Cichocki N."/>
            <person name="Veneault-Fourrey C."/>
            <person name="LaButti K."/>
            <person name="Lindquist E.A."/>
            <person name="Lipzen A."/>
            <person name="Lundell T."/>
            <person name="Morin E."/>
            <person name="Murat C."/>
            <person name="Sun H."/>
            <person name="Tunlid A."/>
            <person name="Henrissat B."/>
            <person name="Grigoriev I.V."/>
            <person name="Hibbett D.S."/>
            <person name="Martin F."/>
            <person name="Nordberg H.P."/>
            <person name="Cantor M.N."/>
            <person name="Hua S.X."/>
        </authorList>
    </citation>
    <scope>NUCLEOTIDE SEQUENCE [LARGE SCALE GENOMIC DNA]</scope>
    <source>
        <strain evidence="12 13">MAFF 305830</strain>
    </source>
</reference>
<evidence type="ECO:0000256" key="5">
    <source>
        <dbReference type="ARBA" id="ARBA00022692"/>
    </source>
</evidence>
<dbReference type="Proteomes" id="UP000054097">
    <property type="component" value="Unassembled WGS sequence"/>
</dbReference>
<evidence type="ECO:0000313" key="12">
    <source>
        <dbReference type="EMBL" id="KIM31343.1"/>
    </source>
</evidence>
<feature type="compositionally biased region" description="Basic and acidic residues" evidence="11">
    <location>
        <begin position="919"/>
        <end position="930"/>
    </location>
</feature>
<evidence type="ECO:0000256" key="10">
    <source>
        <dbReference type="RuleBase" id="RU366035"/>
    </source>
</evidence>
<comment type="caution">
    <text evidence="10">Lacks conserved residue(s) required for the propagation of feature annotation.</text>
</comment>
<comment type="subcellular location">
    <subcellularLocation>
        <location evidence="2 10">Cell membrane</location>
        <topology evidence="2 10">Multi-pass membrane protein</topology>
    </subcellularLocation>
</comment>
<evidence type="ECO:0000256" key="9">
    <source>
        <dbReference type="ARBA" id="ARBA00023180"/>
    </source>
</evidence>
<evidence type="ECO:0000256" key="6">
    <source>
        <dbReference type="ARBA" id="ARBA00022971"/>
    </source>
</evidence>
<gene>
    <name evidence="12" type="ORF">M408DRAFT_327585</name>
</gene>
<keyword evidence="6 10" id="KW-0184">Conjugation</keyword>
<dbReference type="HOGENOM" id="CLU_010191_0_0_1"/>
<feature type="compositionally biased region" description="Basic and acidic residues" evidence="11">
    <location>
        <begin position="963"/>
        <end position="974"/>
    </location>
</feature>
<comment type="function">
    <text evidence="1 10">Involved in cell fusion during mating by stabilizing the plasma membrane fusion event.</text>
</comment>
<feature type="region of interest" description="Disordered" evidence="11">
    <location>
        <begin position="782"/>
        <end position="826"/>
    </location>
</feature>
<dbReference type="PANTHER" id="PTHR31030:SF1">
    <property type="entry name" value="PLASMA MEMBRANE FUSION PROTEIN PRM1"/>
    <property type="match status" value="1"/>
</dbReference>
<dbReference type="GO" id="GO:0043332">
    <property type="term" value="C:mating projection tip"/>
    <property type="evidence" value="ECO:0007669"/>
    <property type="project" value="UniProtKB-UniRule"/>
</dbReference>
<reference evidence="13" key="2">
    <citation type="submission" date="2015-01" db="EMBL/GenBank/DDBJ databases">
        <title>Evolutionary Origins and Diversification of the Mycorrhizal Mutualists.</title>
        <authorList>
            <consortium name="DOE Joint Genome Institute"/>
            <consortium name="Mycorrhizal Genomics Consortium"/>
            <person name="Kohler A."/>
            <person name="Kuo A."/>
            <person name="Nagy L.G."/>
            <person name="Floudas D."/>
            <person name="Copeland A."/>
            <person name="Barry K.W."/>
            <person name="Cichocki N."/>
            <person name="Veneault-Fourrey C."/>
            <person name="LaButti K."/>
            <person name="Lindquist E.A."/>
            <person name="Lipzen A."/>
            <person name="Lundell T."/>
            <person name="Morin E."/>
            <person name="Murat C."/>
            <person name="Riley R."/>
            <person name="Ohm R."/>
            <person name="Sun H."/>
            <person name="Tunlid A."/>
            <person name="Henrissat B."/>
            <person name="Grigoriev I.V."/>
            <person name="Hibbett D.S."/>
            <person name="Martin F."/>
        </authorList>
    </citation>
    <scope>NUCLEOTIDE SEQUENCE [LARGE SCALE GENOMIC DNA]</scope>
    <source>
        <strain evidence="13">MAFF 305830</strain>
    </source>
</reference>
<feature type="compositionally biased region" description="Low complexity" evidence="11">
    <location>
        <begin position="931"/>
        <end position="940"/>
    </location>
</feature>
<dbReference type="AlphaFoldDB" id="A0A0C2WZ31"/>
<evidence type="ECO:0000256" key="2">
    <source>
        <dbReference type="ARBA" id="ARBA00004651"/>
    </source>
</evidence>
<feature type="transmembrane region" description="Helical" evidence="10">
    <location>
        <begin position="597"/>
        <end position="622"/>
    </location>
</feature>
<evidence type="ECO:0000313" key="13">
    <source>
        <dbReference type="Proteomes" id="UP000054097"/>
    </source>
</evidence>
<dbReference type="GO" id="GO:0032220">
    <property type="term" value="P:plasma membrane fusion involved in cytogamy"/>
    <property type="evidence" value="ECO:0007669"/>
    <property type="project" value="TreeGrafter"/>
</dbReference>
<keyword evidence="9" id="KW-0325">Glycoprotein</keyword>
<evidence type="ECO:0000256" key="7">
    <source>
        <dbReference type="ARBA" id="ARBA00022989"/>
    </source>
</evidence>
<feature type="transmembrane region" description="Helical" evidence="10">
    <location>
        <begin position="304"/>
        <end position="324"/>
    </location>
</feature>
<evidence type="ECO:0000256" key="1">
    <source>
        <dbReference type="ARBA" id="ARBA00002512"/>
    </source>
</evidence>
<protein>
    <recommendedName>
        <fullName evidence="10">Plasma membrane fusion protein PRM1</fullName>
    </recommendedName>
</protein>